<organism evidence="3 4">
    <name type="scientific">Eleutherodactylus coqui</name>
    <name type="common">Puerto Rican coqui</name>
    <dbReference type="NCBI Taxonomy" id="57060"/>
    <lineage>
        <taxon>Eukaryota</taxon>
        <taxon>Metazoa</taxon>
        <taxon>Chordata</taxon>
        <taxon>Craniata</taxon>
        <taxon>Vertebrata</taxon>
        <taxon>Euteleostomi</taxon>
        <taxon>Amphibia</taxon>
        <taxon>Batrachia</taxon>
        <taxon>Anura</taxon>
        <taxon>Neobatrachia</taxon>
        <taxon>Hyloidea</taxon>
        <taxon>Eleutherodactylidae</taxon>
        <taxon>Eleutherodactylinae</taxon>
        <taxon>Eleutherodactylus</taxon>
        <taxon>Eleutherodactylus</taxon>
    </lineage>
</organism>
<dbReference type="InterPro" id="IPR036116">
    <property type="entry name" value="FN3_sf"/>
</dbReference>
<protein>
    <recommendedName>
        <fullName evidence="2">Fibronectin type-III domain-containing protein</fullName>
    </recommendedName>
</protein>
<dbReference type="OrthoDB" id="18894at2759"/>
<evidence type="ECO:0000313" key="3">
    <source>
        <dbReference type="EMBL" id="KAG9460537.1"/>
    </source>
</evidence>
<evidence type="ECO:0000256" key="1">
    <source>
        <dbReference type="ARBA" id="ARBA00022737"/>
    </source>
</evidence>
<evidence type="ECO:0000259" key="2">
    <source>
        <dbReference type="PROSITE" id="PS50853"/>
    </source>
</evidence>
<dbReference type="InterPro" id="IPR013783">
    <property type="entry name" value="Ig-like_fold"/>
</dbReference>
<dbReference type="EMBL" id="WNTK01060155">
    <property type="protein sequence ID" value="KAG9460537.1"/>
    <property type="molecule type" value="Genomic_DNA"/>
</dbReference>
<gene>
    <name evidence="3" type="ORF">GDO78_021164</name>
</gene>
<dbReference type="InterPro" id="IPR050991">
    <property type="entry name" value="ECM_Regulatory_Proteins"/>
</dbReference>
<name>A0A8J6C1Z9_ELECQ</name>
<dbReference type="InterPro" id="IPR003961">
    <property type="entry name" value="FN3_dom"/>
</dbReference>
<feature type="domain" description="Fibronectin type-III" evidence="2">
    <location>
        <begin position="1"/>
        <end position="50"/>
    </location>
</feature>
<evidence type="ECO:0000313" key="4">
    <source>
        <dbReference type="Proteomes" id="UP000770717"/>
    </source>
</evidence>
<dbReference type="PANTHER" id="PTHR46708">
    <property type="entry name" value="TENASCIN"/>
    <property type="match status" value="1"/>
</dbReference>
<dbReference type="Pfam" id="PF00041">
    <property type="entry name" value="fn3"/>
    <property type="match status" value="1"/>
</dbReference>
<dbReference type="Gene3D" id="2.60.40.10">
    <property type="entry name" value="Immunoglobulins"/>
    <property type="match status" value="2"/>
</dbReference>
<reference evidence="3" key="1">
    <citation type="thesis" date="2020" institute="ProQuest LLC" country="789 East Eisenhower Parkway, Ann Arbor, MI, USA">
        <title>Comparative Genomics and Chromosome Evolution.</title>
        <authorList>
            <person name="Mudd A.B."/>
        </authorList>
    </citation>
    <scope>NUCLEOTIDE SEQUENCE</scope>
    <source>
        <strain evidence="3">HN-11 Male</strain>
        <tissue evidence="3">Kidney and liver</tissue>
    </source>
</reference>
<dbReference type="PROSITE" id="PS50853">
    <property type="entry name" value="FN3"/>
    <property type="match status" value="1"/>
</dbReference>
<keyword evidence="4" id="KW-1185">Reference proteome</keyword>
<dbReference type="PANTHER" id="PTHR46708:SF2">
    <property type="entry name" value="FIBRONECTIN TYPE-III DOMAIN-CONTAINING PROTEIN"/>
    <property type="match status" value="1"/>
</dbReference>
<dbReference type="SUPFAM" id="SSF49265">
    <property type="entry name" value="Fibronectin type III"/>
    <property type="match status" value="1"/>
</dbReference>
<dbReference type="Proteomes" id="UP000770717">
    <property type="component" value="Unassembled WGS sequence"/>
</dbReference>
<sequence>MKVDNSVTDLELDGLTPSTEYTVTVYAMFGEEASDPLTGQETTLPLTPPRNLRFSNIEHSTATVSWDHSHKNVHGYRIIYVKTGGVDIKDVSRF</sequence>
<keyword evidence="1" id="KW-0677">Repeat</keyword>
<dbReference type="AlphaFoldDB" id="A0A8J6C1Z9"/>
<dbReference type="CDD" id="cd00063">
    <property type="entry name" value="FN3"/>
    <property type="match status" value="2"/>
</dbReference>
<comment type="caution">
    <text evidence="3">The sequence shown here is derived from an EMBL/GenBank/DDBJ whole genome shotgun (WGS) entry which is preliminary data.</text>
</comment>
<accession>A0A8J6C1Z9</accession>
<proteinExistence type="predicted"/>